<keyword evidence="2" id="KW-1185">Reference proteome</keyword>
<comment type="caution">
    <text evidence="1">The sequence shown here is derived from an EMBL/GenBank/DDBJ whole genome shotgun (WGS) entry which is preliminary data.</text>
</comment>
<dbReference type="EMBL" id="BGPR01002540">
    <property type="protein sequence ID" value="GBM75159.1"/>
    <property type="molecule type" value="Genomic_DNA"/>
</dbReference>
<protein>
    <submittedName>
        <fullName evidence="1">Uncharacterized protein</fullName>
    </submittedName>
</protein>
<organism evidence="1 2">
    <name type="scientific">Araneus ventricosus</name>
    <name type="common">Orbweaver spider</name>
    <name type="synonym">Epeira ventricosa</name>
    <dbReference type="NCBI Taxonomy" id="182803"/>
    <lineage>
        <taxon>Eukaryota</taxon>
        <taxon>Metazoa</taxon>
        <taxon>Ecdysozoa</taxon>
        <taxon>Arthropoda</taxon>
        <taxon>Chelicerata</taxon>
        <taxon>Arachnida</taxon>
        <taxon>Araneae</taxon>
        <taxon>Araneomorphae</taxon>
        <taxon>Entelegynae</taxon>
        <taxon>Araneoidea</taxon>
        <taxon>Araneidae</taxon>
        <taxon>Araneus</taxon>
    </lineage>
</organism>
<dbReference type="AlphaFoldDB" id="A0A4Y2ICY3"/>
<proteinExistence type="predicted"/>
<gene>
    <name evidence="1" type="ORF">AVEN_110759_1</name>
</gene>
<sequence>MIPDNKINHTTRLCHPGNLNDIFCNSLSTEIGFLVTITDHDLTAPVGSAYYHWKEDSFLPITILQEKREPADISGGFLSTSSCCSPGGWQNTRIVLLRNNTKKNNYL</sequence>
<name>A0A4Y2ICY3_ARAVE</name>
<evidence type="ECO:0000313" key="1">
    <source>
        <dbReference type="EMBL" id="GBM75159.1"/>
    </source>
</evidence>
<reference evidence="1 2" key="1">
    <citation type="journal article" date="2019" name="Sci. Rep.">
        <title>Orb-weaving spider Araneus ventricosus genome elucidates the spidroin gene catalogue.</title>
        <authorList>
            <person name="Kono N."/>
            <person name="Nakamura H."/>
            <person name="Ohtoshi R."/>
            <person name="Moran D.A.P."/>
            <person name="Shinohara A."/>
            <person name="Yoshida Y."/>
            <person name="Fujiwara M."/>
            <person name="Mori M."/>
            <person name="Tomita M."/>
            <person name="Arakawa K."/>
        </authorList>
    </citation>
    <scope>NUCLEOTIDE SEQUENCE [LARGE SCALE GENOMIC DNA]</scope>
</reference>
<dbReference type="Proteomes" id="UP000499080">
    <property type="component" value="Unassembled WGS sequence"/>
</dbReference>
<accession>A0A4Y2ICY3</accession>
<evidence type="ECO:0000313" key="2">
    <source>
        <dbReference type="Proteomes" id="UP000499080"/>
    </source>
</evidence>